<dbReference type="GO" id="GO:0030010">
    <property type="term" value="P:establishment of cell polarity"/>
    <property type="evidence" value="ECO:0007669"/>
    <property type="project" value="TreeGrafter"/>
</dbReference>
<keyword evidence="2" id="KW-0732">Signal</keyword>
<comment type="caution">
    <text evidence="3">The sequence shown here is derived from an EMBL/GenBank/DDBJ whole genome shotgun (WGS) entry which is preliminary data.</text>
</comment>
<protein>
    <submittedName>
        <fullName evidence="3">Uncharacterized protein</fullName>
    </submittedName>
</protein>
<feature type="region of interest" description="Disordered" evidence="1">
    <location>
        <begin position="592"/>
        <end position="641"/>
    </location>
</feature>
<keyword evidence="4" id="KW-1185">Reference proteome</keyword>
<dbReference type="VEuPathDB" id="FungiDB:F4678DRAFT_452733"/>
<dbReference type="PANTHER" id="PTHR47339:SF1">
    <property type="entry name" value="CELL DIVISION CONTROL PROTEIN 24"/>
    <property type="match status" value="1"/>
</dbReference>
<gene>
    <name evidence="3" type="ORF">NPX13_g9983</name>
</gene>
<dbReference type="InterPro" id="IPR053026">
    <property type="entry name" value="CDC42_GEF"/>
</dbReference>
<dbReference type="EMBL" id="JANPWZ010002644">
    <property type="protein sequence ID" value="KAJ3557172.1"/>
    <property type="molecule type" value="Genomic_DNA"/>
</dbReference>
<dbReference type="GO" id="GO:0031106">
    <property type="term" value="P:septin ring organization"/>
    <property type="evidence" value="ECO:0007669"/>
    <property type="project" value="TreeGrafter"/>
</dbReference>
<dbReference type="GO" id="GO:0000935">
    <property type="term" value="C:division septum"/>
    <property type="evidence" value="ECO:0007669"/>
    <property type="project" value="TreeGrafter"/>
</dbReference>
<dbReference type="Pfam" id="PF15411">
    <property type="entry name" value="PH_10"/>
    <property type="match status" value="1"/>
</dbReference>
<reference evidence="3" key="1">
    <citation type="submission" date="2022-07" db="EMBL/GenBank/DDBJ databases">
        <title>Genome Sequence of Xylaria arbuscula.</title>
        <authorList>
            <person name="Buettner E."/>
        </authorList>
    </citation>
    <scope>NUCLEOTIDE SEQUENCE</scope>
    <source>
        <strain evidence="3">VT107</strain>
    </source>
</reference>
<dbReference type="PANTHER" id="PTHR47339">
    <property type="entry name" value="CELL DIVISION CONTROL PROTEIN 24"/>
    <property type="match status" value="1"/>
</dbReference>
<dbReference type="GO" id="GO:0005737">
    <property type="term" value="C:cytoplasm"/>
    <property type="evidence" value="ECO:0007669"/>
    <property type="project" value="TreeGrafter"/>
</dbReference>
<dbReference type="AlphaFoldDB" id="A0A9W8N5P7"/>
<organism evidence="3 4">
    <name type="scientific">Xylaria arbuscula</name>
    <dbReference type="NCBI Taxonomy" id="114810"/>
    <lineage>
        <taxon>Eukaryota</taxon>
        <taxon>Fungi</taxon>
        <taxon>Dikarya</taxon>
        <taxon>Ascomycota</taxon>
        <taxon>Pezizomycotina</taxon>
        <taxon>Sordariomycetes</taxon>
        <taxon>Xylariomycetidae</taxon>
        <taxon>Xylariales</taxon>
        <taxon>Xylariaceae</taxon>
        <taxon>Xylaria</taxon>
    </lineage>
</organism>
<evidence type="ECO:0000313" key="4">
    <source>
        <dbReference type="Proteomes" id="UP001148614"/>
    </source>
</evidence>
<evidence type="ECO:0000256" key="1">
    <source>
        <dbReference type="SAM" id="MobiDB-lite"/>
    </source>
</evidence>
<proteinExistence type="predicted"/>
<evidence type="ECO:0000313" key="3">
    <source>
        <dbReference type="EMBL" id="KAJ3557172.1"/>
    </source>
</evidence>
<sequence length="641" mass="72105">MDFSFRSSVAHTHAWSLLSGLSLADVSVLSVIALPLDLEDVANRHHYIDAGDQQLASMADDFSSAHQLESPFTEEKSIYHLCLRIYSQLIQITGFQGLFDTQWRGQQVTYNKDMTEQCEGHRNWFWQQVDIFAALKGVFREDMAYQLLADSLSQYLGKDVCSDFNTLYSHTTTDKPISMFFTLYNKIGLRTCHIFHSGDALRDDNVSFLKVLACISKVLDLLASNGSICLLGGGDLDALVSSARRSSVLPSSAYKHALADFVDAQWLFVRDLLCLINMLKKLAPVLGEDHPQTSRVIFSSHANLEIELLLTAEKMLLAPSHLHLWAVAVRRWSIAVETYYRSTIVQEQEVRRSLLLILEEQRSAPTRSLPSKLSMQGHLELVTSCLELLSRPSQMIPHTIRFFEYILPTLLGDPALSEPISPVQRQDIAEGQQILKHTLNMAKEESKQKNLNQALKSLELHAEHWNWNRTGTEEFGRLVEASSLSIRTNYSRATSFHVYLFENVLLCLVEPWPVGEGRWRSSELARAIDADDSSRKSSKLELRGKIYLSSIERISYVNTQDSQAIEPYIYEADSDDQAHQDNVEGARNANDMAQLESPLSVSPSFQSSGSSSKITSPSGNSLGPLTPPPRLQDRPLLFSPR</sequence>
<accession>A0A9W8N5P7</accession>
<dbReference type="GO" id="GO:0005634">
    <property type="term" value="C:nucleus"/>
    <property type="evidence" value="ECO:0007669"/>
    <property type="project" value="TreeGrafter"/>
</dbReference>
<feature type="signal peptide" evidence="2">
    <location>
        <begin position="1"/>
        <end position="33"/>
    </location>
</feature>
<feature type="chain" id="PRO_5040754047" evidence="2">
    <location>
        <begin position="34"/>
        <end position="641"/>
    </location>
</feature>
<dbReference type="GO" id="GO:0043332">
    <property type="term" value="C:mating projection tip"/>
    <property type="evidence" value="ECO:0007669"/>
    <property type="project" value="TreeGrafter"/>
</dbReference>
<feature type="compositionally biased region" description="Low complexity" evidence="1">
    <location>
        <begin position="597"/>
        <end position="621"/>
    </location>
</feature>
<name>A0A9W8N5P7_9PEZI</name>
<evidence type="ECO:0000256" key="2">
    <source>
        <dbReference type="SAM" id="SignalP"/>
    </source>
</evidence>
<dbReference type="Proteomes" id="UP001148614">
    <property type="component" value="Unassembled WGS sequence"/>
</dbReference>